<sequence length="132" mass="15740">MEKLRRRIKEAENALKTLREILREPYSVIVRDATIQRFEYTFEIFWKLVKEYLYTHEGIRCNSPKSCFREASSVGALSEEQTITCLEMTDDRNLTSHTYVEEVAESIYKRTRDYCELMDAVFMYIRKGDAEK</sequence>
<dbReference type="SUPFAM" id="SSF81593">
    <property type="entry name" value="Nucleotidyltransferase substrate binding subunit/domain"/>
    <property type="match status" value="1"/>
</dbReference>
<gene>
    <name evidence="1" type="ORF">FFODKBPE_00408</name>
</gene>
<name>A0A811TBH7_9EURY</name>
<dbReference type="Proteomes" id="UP000603056">
    <property type="component" value="Unassembled WGS sequence"/>
</dbReference>
<organism evidence="1 2">
    <name type="scientific">Candidatus Argoarchaeum ethanivorans</name>
    <dbReference type="NCBI Taxonomy" id="2608793"/>
    <lineage>
        <taxon>Archaea</taxon>
        <taxon>Methanobacteriati</taxon>
        <taxon>Methanobacteriota</taxon>
        <taxon>Stenosarchaea group</taxon>
        <taxon>Methanomicrobia</taxon>
        <taxon>Methanosarcinales</taxon>
        <taxon>Methanosarcinales incertae sedis</taxon>
        <taxon>GOM Arc I cluster</taxon>
        <taxon>Candidatus Argoarchaeum</taxon>
    </lineage>
</organism>
<dbReference type="InterPro" id="IPR010235">
    <property type="entry name" value="HepT"/>
</dbReference>
<comment type="caution">
    <text evidence="1">The sequence shown here is derived from an EMBL/GenBank/DDBJ whole genome shotgun (WGS) entry which is preliminary data.</text>
</comment>
<accession>A0A811TBH7</accession>
<dbReference type="AlphaFoldDB" id="A0A811TBH7"/>
<proteinExistence type="predicted"/>
<reference evidence="1" key="1">
    <citation type="submission" date="2020-10" db="EMBL/GenBank/DDBJ databases">
        <authorList>
            <person name="Hahn C.J."/>
            <person name="Laso-Perez R."/>
            <person name="Vulcano F."/>
            <person name="Vaziourakis K.-M."/>
            <person name="Stokke R."/>
            <person name="Steen I.H."/>
            <person name="Teske A."/>
            <person name="Boetius A."/>
            <person name="Liebeke M."/>
            <person name="Amann R."/>
            <person name="Knittel K."/>
        </authorList>
    </citation>
    <scope>NUCLEOTIDE SEQUENCE</scope>
    <source>
        <strain evidence="1">Gfbio:e3339647-f889-4370-9287-4fb5cb688e4c:AG394J04_GoMArc1</strain>
    </source>
</reference>
<evidence type="ECO:0000313" key="1">
    <source>
        <dbReference type="EMBL" id="CAD6493012.1"/>
    </source>
</evidence>
<dbReference type="EMBL" id="CAJHIP010000014">
    <property type="protein sequence ID" value="CAD6493012.1"/>
    <property type="molecule type" value="Genomic_DNA"/>
</dbReference>
<dbReference type="Pfam" id="PF08780">
    <property type="entry name" value="NTase_sub_bind"/>
    <property type="match status" value="1"/>
</dbReference>
<evidence type="ECO:0000313" key="2">
    <source>
        <dbReference type="Proteomes" id="UP000603056"/>
    </source>
</evidence>
<keyword evidence="1" id="KW-0808">Transferase</keyword>
<dbReference type="GO" id="GO:0016740">
    <property type="term" value="F:transferase activity"/>
    <property type="evidence" value="ECO:0007669"/>
    <property type="project" value="UniProtKB-KW"/>
</dbReference>
<dbReference type="Gene3D" id="1.20.120.330">
    <property type="entry name" value="Nucleotidyltransferases domain 2"/>
    <property type="match status" value="1"/>
</dbReference>
<protein>
    <submittedName>
        <fullName evidence="1">Nucleotidyltransferase substrate binding proteinlike protein</fullName>
    </submittedName>
</protein>
<dbReference type="NCBIfam" id="TIGR01987">
    <property type="entry name" value="HI0074"/>
    <property type="match status" value="1"/>
</dbReference>